<evidence type="ECO:0000256" key="3">
    <source>
        <dbReference type="ARBA" id="ARBA00030028"/>
    </source>
</evidence>
<dbReference type="GO" id="GO:0010508">
    <property type="term" value="P:positive regulation of autophagy"/>
    <property type="evidence" value="ECO:0007669"/>
    <property type="project" value="TreeGrafter"/>
</dbReference>
<evidence type="ECO:0000259" key="7">
    <source>
        <dbReference type="Pfam" id="PF24064"/>
    </source>
</evidence>
<protein>
    <recommendedName>
        <fullName evidence="2 4">Nitrogen permease regulator 3</fullName>
    </recommendedName>
    <alternativeName>
        <fullName evidence="3 4">Required for meiotic nuclear division protein 11</fullName>
    </alternativeName>
</protein>
<dbReference type="Proteomes" id="UP000000709">
    <property type="component" value="Unassembled WGS sequence"/>
</dbReference>
<dbReference type="InParanoid" id="G3AJM5"/>
<evidence type="ECO:0000256" key="2">
    <source>
        <dbReference type="ARBA" id="ARBA00017880"/>
    </source>
</evidence>
<keyword evidence="4 6" id="KW-0732">Signal</keyword>
<accession>G3AJM5</accession>
<name>G3AJM5_SPAPN</name>
<dbReference type="GO" id="GO:0034198">
    <property type="term" value="P:cellular response to amino acid starvation"/>
    <property type="evidence" value="ECO:0007669"/>
    <property type="project" value="TreeGrafter"/>
</dbReference>
<dbReference type="PANTHER" id="PTHR13153">
    <property type="entry name" value="CGTHBA PROTEIN -14 GENE PROTEIN"/>
    <property type="match status" value="1"/>
</dbReference>
<dbReference type="OrthoDB" id="18648at2759"/>
<feature type="region of interest" description="Disordered" evidence="5">
    <location>
        <begin position="581"/>
        <end position="616"/>
    </location>
</feature>
<dbReference type="AlphaFoldDB" id="G3AJM5"/>
<feature type="compositionally biased region" description="Acidic residues" evidence="5">
    <location>
        <begin position="53"/>
        <end position="62"/>
    </location>
</feature>
<feature type="region of interest" description="Disordered" evidence="5">
    <location>
        <begin position="51"/>
        <end position="77"/>
    </location>
</feature>
<dbReference type="EMBL" id="GL996500">
    <property type="protein sequence ID" value="EGW33926.1"/>
    <property type="molecule type" value="Genomic_DNA"/>
</dbReference>
<dbReference type="Pfam" id="PF03666">
    <property type="entry name" value="NPR3"/>
    <property type="match status" value="1"/>
</dbReference>
<dbReference type="InterPro" id="IPR056603">
    <property type="entry name" value="HTH_NPRL3"/>
</dbReference>
<dbReference type="eggNOG" id="ENOG502QW35">
    <property type="taxonomic scope" value="Eukaryota"/>
</dbReference>
<dbReference type="STRING" id="619300.G3AJM5"/>
<evidence type="ECO:0000256" key="5">
    <source>
        <dbReference type="SAM" id="MobiDB-lite"/>
    </source>
</evidence>
<dbReference type="GeneID" id="18869859"/>
<dbReference type="FunCoup" id="G3AJM5">
    <property type="interactions" value="109"/>
</dbReference>
<dbReference type="HOGENOM" id="CLU_014314_0_0_1"/>
<comment type="function">
    <text evidence="4">Mediates inactivation of the TORC1 complex in response to amino acid starvation. Required for meiotic nuclear division.</text>
</comment>
<comment type="subcellular location">
    <subcellularLocation>
        <location evidence="4">Vacuole membrane</location>
        <topology evidence="4">Peripheral membrane protein</topology>
    </subcellularLocation>
</comment>
<dbReference type="GO" id="GO:1904262">
    <property type="term" value="P:negative regulation of TORC1 signaling"/>
    <property type="evidence" value="ECO:0007669"/>
    <property type="project" value="TreeGrafter"/>
</dbReference>
<keyword evidence="4" id="KW-0469">Meiosis</keyword>
<gene>
    <name evidence="8" type="ORF">SPAPADRAFT_134999</name>
</gene>
<dbReference type="RefSeq" id="XP_007373510.1">
    <property type="nucleotide sequence ID" value="XM_007373448.1"/>
</dbReference>
<comment type="similarity">
    <text evidence="1 4">Belongs to the NPR3 family.</text>
</comment>
<evidence type="ECO:0000313" key="8">
    <source>
        <dbReference type="EMBL" id="EGW33926.1"/>
    </source>
</evidence>
<organism evidence="9">
    <name type="scientific">Spathaspora passalidarum (strain NRRL Y-27907 / 11-Y1)</name>
    <dbReference type="NCBI Taxonomy" id="619300"/>
    <lineage>
        <taxon>Eukaryota</taxon>
        <taxon>Fungi</taxon>
        <taxon>Dikarya</taxon>
        <taxon>Ascomycota</taxon>
        <taxon>Saccharomycotina</taxon>
        <taxon>Pichiomycetes</taxon>
        <taxon>Debaryomycetaceae</taxon>
        <taxon>Spathaspora</taxon>
    </lineage>
</organism>
<dbReference type="PANTHER" id="PTHR13153:SF5">
    <property type="entry name" value="GATOR COMPLEX PROTEIN NPRL3"/>
    <property type="match status" value="1"/>
</dbReference>
<keyword evidence="9" id="KW-1185">Reference proteome</keyword>
<proteinExistence type="inferred from homology"/>
<evidence type="ECO:0000256" key="1">
    <source>
        <dbReference type="ARBA" id="ARBA00010546"/>
    </source>
</evidence>
<dbReference type="GO" id="GO:1990130">
    <property type="term" value="C:GATOR1 complex"/>
    <property type="evidence" value="ECO:0007669"/>
    <property type="project" value="TreeGrafter"/>
</dbReference>
<dbReference type="GO" id="GO:0038202">
    <property type="term" value="P:TORC1 signaling"/>
    <property type="evidence" value="ECO:0007669"/>
    <property type="project" value="TreeGrafter"/>
</dbReference>
<evidence type="ECO:0000256" key="6">
    <source>
        <dbReference type="SAM" id="SignalP"/>
    </source>
</evidence>
<feature type="compositionally biased region" description="Basic and acidic residues" evidence="5">
    <location>
        <begin position="200"/>
        <end position="212"/>
    </location>
</feature>
<feature type="compositionally biased region" description="Basic and acidic residues" evidence="5">
    <location>
        <begin position="219"/>
        <end position="228"/>
    </location>
</feature>
<sequence length="711" mass="82395">MSFNLPNPSLLGVLLVISTHSGPQLAYKYPPSLNESSNIPKFKDVNNWHYSSEEEDDDDDELYGQQSSSDDSDQEFTKRDLYEYSSGTNSAWDTHHIDYYLGTKLDLLSFLDEQNQRRSYLNKVKRAATANKSSTKKTTAKTEVSNTDNTIYGIDPAYLCEMLAPPKKMCNTRFELTIENKVFLGLPIHKYDDGHWRKPSEKNKSYHDHDGDIDNELAEDPKPDDSPSKPRLSLNMFHLVFIMNPPMIESNYRIDEMFHYVISRLSLVLRYEQSKHDYICDQVKSILTIKDQYTDEEELQTKLLEKSSLCKLIHDCYNSITTSKIANLLINGKLRSFQIPIKTEFHSLPDSTVPYIPGSYLSSTTNLLNNTGLINIGETSRYGHTFNAFREDDEEEDVIMYFALLLLDEPESMIRDIKTDKQSNMANFIRMVDSRQSLFKLSARLKLDIMQIKSFAYHLIYWRRARIIQPLSTRSVFIVSPMAPISLKLIDDIVLFKEKFPTLPSLPHFLKLLSPQSRKPQQFASIIPSKDHRESYLQALAWLIRFGYVTQLQTFIWLKISRNIKIKVEEDLENENLNKKKKKSLTTSTDNTFKPTDNTSKRDQGKHSLVTSPPEQPLKTTLPTVTLTEEDDTIILDPGRASNLERKWINKIIFEECKLSSELTTVFYKLLKYMNGKSSLELLLLKENISILELRKLLFEIEDYIISVRHW</sequence>
<feature type="region of interest" description="Disordered" evidence="5">
    <location>
        <begin position="200"/>
        <end position="229"/>
    </location>
</feature>
<dbReference type="OMA" id="CNLAFRY"/>
<feature type="signal peptide" evidence="6">
    <location>
        <begin position="1"/>
        <end position="26"/>
    </location>
</feature>
<feature type="chain" id="PRO_5003442367" description="Nitrogen permease regulator 3" evidence="6">
    <location>
        <begin position="27"/>
        <end position="711"/>
    </location>
</feature>
<dbReference type="GO" id="GO:0051321">
    <property type="term" value="P:meiotic cell cycle"/>
    <property type="evidence" value="ECO:0007669"/>
    <property type="project" value="UniProtKB-UniRule"/>
</dbReference>
<dbReference type="Pfam" id="PF24064">
    <property type="entry name" value="HTH_NPRL3"/>
    <property type="match status" value="1"/>
</dbReference>
<dbReference type="KEGG" id="spaa:SPAPADRAFT_134999"/>
<dbReference type="InterPro" id="IPR005365">
    <property type="entry name" value="Npr3"/>
</dbReference>
<evidence type="ECO:0000313" key="9">
    <source>
        <dbReference type="Proteomes" id="UP000000709"/>
    </source>
</evidence>
<evidence type="ECO:0000256" key="4">
    <source>
        <dbReference type="RuleBase" id="RU368069"/>
    </source>
</evidence>
<feature type="domain" description="GATOR1 complex protein NPRL3 C-terminal HTH" evidence="7">
    <location>
        <begin position="642"/>
        <end position="706"/>
    </location>
</feature>
<dbReference type="GO" id="GO:0005774">
    <property type="term" value="C:vacuolar membrane"/>
    <property type="evidence" value="ECO:0007669"/>
    <property type="project" value="UniProtKB-SubCell"/>
</dbReference>
<reference evidence="8 9" key="1">
    <citation type="journal article" date="2011" name="Proc. Natl. Acad. Sci. U.S.A.">
        <title>Comparative genomics of xylose-fermenting fungi for enhanced biofuel production.</title>
        <authorList>
            <person name="Wohlbach D.J."/>
            <person name="Kuo A."/>
            <person name="Sato T.K."/>
            <person name="Potts K.M."/>
            <person name="Salamov A.A."/>
            <person name="LaButti K.M."/>
            <person name="Sun H."/>
            <person name="Clum A."/>
            <person name="Pangilinan J.L."/>
            <person name="Lindquist E.A."/>
            <person name="Lucas S."/>
            <person name="Lapidus A."/>
            <person name="Jin M."/>
            <person name="Gunawan C."/>
            <person name="Balan V."/>
            <person name="Dale B.E."/>
            <person name="Jeffries T.W."/>
            <person name="Zinkel R."/>
            <person name="Barry K.W."/>
            <person name="Grigoriev I.V."/>
            <person name="Gasch A.P."/>
        </authorList>
    </citation>
    <scope>NUCLEOTIDE SEQUENCE [LARGE SCALE GENOMIC DNA]</scope>
    <source>
        <strain evidence="9">NRRL Y-27907 / 11-Y1</strain>
    </source>
</reference>